<dbReference type="PANTHER" id="PTHR37928">
    <property type="entry name" value="CFEM DOMAIN PROTEIN (AFU_ORTHOLOGUE AFUA_6G14090)"/>
    <property type="match status" value="1"/>
</dbReference>
<dbReference type="KEGG" id="ffu:CLAFUR5_10714"/>
<protein>
    <recommendedName>
        <fullName evidence="18">CFEM domain-containing protein</fullName>
    </recommendedName>
</protein>
<evidence type="ECO:0000256" key="14">
    <source>
        <dbReference type="ARBA" id="ARBA00023288"/>
    </source>
</evidence>
<comment type="caution">
    <text evidence="15">Lacks conserved residue(s) required for the propagation of feature annotation.</text>
</comment>
<keyword evidence="6 15" id="KW-0349">Heme</keyword>
<dbReference type="Proteomes" id="UP000756132">
    <property type="component" value="Chromosome 7"/>
</dbReference>
<dbReference type="EMBL" id="CP090169">
    <property type="protein sequence ID" value="UJO19751.1"/>
    <property type="molecule type" value="Genomic_DNA"/>
</dbReference>
<evidence type="ECO:0000313" key="19">
    <source>
        <dbReference type="EMBL" id="UJO19751.1"/>
    </source>
</evidence>
<dbReference type="GO" id="GO:0098552">
    <property type="term" value="C:side of membrane"/>
    <property type="evidence" value="ECO:0007669"/>
    <property type="project" value="UniProtKB-KW"/>
</dbReference>
<evidence type="ECO:0000256" key="13">
    <source>
        <dbReference type="ARBA" id="ARBA00023180"/>
    </source>
</evidence>
<evidence type="ECO:0000256" key="8">
    <source>
        <dbReference type="ARBA" id="ARBA00022723"/>
    </source>
</evidence>
<reference evidence="19" key="2">
    <citation type="journal article" date="2022" name="Microb. Genom.">
        <title>A chromosome-scale genome assembly of the tomato pathogen Cladosporium fulvum reveals a compartmentalized genome architecture and the presence of a dispensable chromosome.</title>
        <authorList>
            <person name="Zaccaron A.Z."/>
            <person name="Chen L.H."/>
            <person name="Samaras A."/>
            <person name="Stergiopoulos I."/>
        </authorList>
    </citation>
    <scope>NUCLEOTIDE SEQUENCE</scope>
    <source>
        <strain evidence="19">Race5_Kim</strain>
    </source>
</reference>
<organism evidence="19 20">
    <name type="scientific">Passalora fulva</name>
    <name type="common">Tomato leaf mold</name>
    <name type="synonym">Cladosporium fulvum</name>
    <dbReference type="NCBI Taxonomy" id="5499"/>
    <lineage>
        <taxon>Eukaryota</taxon>
        <taxon>Fungi</taxon>
        <taxon>Dikarya</taxon>
        <taxon>Ascomycota</taxon>
        <taxon>Pezizomycotina</taxon>
        <taxon>Dothideomycetes</taxon>
        <taxon>Dothideomycetidae</taxon>
        <taxon>Mycosphaerellales</taxon>
        <taxon>Mycosphaerellaceae</taxon>
        <taxon>Fulvia</taxon>
    </lineage>
</organism>
<dbReference type="InterPro" id="IPR051735">
    <property type="entry name" value="CFEM_domain"/>
</dbReference>
<accession>A0A9Q8URI3</accession>
<keyword evidence="9 17" id="KW-0732">Signal</keyword>
<dbReference type="PANTHER" id="PTHR37928:SF2">
    <property type="entry name" value="GPI ANCHORED CFEM DOMAIN PROTEIN (AFU_ORTHOLOGUE AFUA_6G10580)"/>
    <property type="match status" value="1"/>
</dbReference>
<dbReference type="GO" id="GO:0005576">
    <property type="term" value="C:extracellular region"/>
    <property type="evidence" value="ECO:0007669"/>
    <property type="project" value="UniProtKB-SubCell"/>
</dbReference>
<evidence type="ECO:0000259" key="18">
    <source>
        <dbReference type="PROSITE" id="PS52012"/>
    </source>
</evidence>
<evidence type="ECO:0000256" key="15">
    <source>
        <dbReference type="PROSITE-ProRule" id="PRU01356"/>
    </source>
</evidence>
<keyword evidence="10 15" id="KW-0408">Iron</keyword>
<dbReference type="RefSeq" id="XP_047764117.1">
    <property type="nucleotide sequence ID" value="XM_047909862.1"/>
</dbReference>
<name>A0A9Q8URI3_PASFU</name>
<evidence type="ECO:0000256" key="9">
    <source>
        <dbReference type="ARBA" id="ARBA00022729"/>
    </source>
</evidence>
<evidence type="ECO:0000256" key="3">
    <source>
        <dbReference type="ARBA" id="ARBA00010031"/>
    </source>
</evidence>
<comment type="similarity">
    <text evidence="3">Belongs to the RBT5 family.</text>
</comment>
<keyword evidence="14" id="KW-0449">Lipoprotein</keyword>
<sequence length="217" mass="21843">MKSTLALALSIATLASAQVQDLPKCAVQCFAKALASTTCAATDAHCACTTGAADFIKVAIPCLCEAGCSVEELKRIETSTNNLCAAALSAKGEDYTPATLDPKICQAVETGTTSSASCASVSLTSVTGTATATQTASVTETATATATDTASTTATATAAETAAPESTGGASGNGFMGDTMENGEREGKRQIGTEKEDVAYKINSGEEGKGKLPIRKY</sequence>
<feature type="disulfide bond" evidence="15">
    <location>
        <begin position="39"/>
        <end position="46"/>
    </location>
</feature>
<keyword evidence="12 15" id="KW-1015">Disulfide bond</keyword>
<keyword evidence="8 15" id="KW-0479">Metal-binding</keyword>
<evidence type="ECO:0000256" key="5">
    <source>
        <dbReference type="ARBA" id="ARBA00022525"/>
    </source>
</evidence>
<dbReference type="GO" id="GO:0046872">
    <property type="term" value="F:metal ion binding"/>
    <property type="evidence" value="ECO:0007669"/>
    <property type="project" value="UniProtKB-UniRule"/>
</dbReference>
<evidence type="ECO:0000256" key="1">
    <source>
        <dbReference type="ARBA" id="ARBA00004609"/>
    </source>
</evidence>
<feature type="binding site" description="axial binding residue" evidence="15">
    <location>
        <position position="43"/>
    </location>
    <ligand>
        <name>heme</name>
        <dbReference type="ChEBI" id="CHEBI:30413"/>
    </ligand>
    <ligandPart>
        <name>Fe</name>
        <dbReference type="ChEBI" id="CHEBI:18248"/>
    </ligandPart>
</feature>
<dbReference type="PROSITE" id="PS52012">
    <property type="entry name" value="CFEM"/>
    <property type="match status" value="1"/>
</dbReference>
<evidence type="ECO:0000256" key="17">
    <source>
        <dbReference type="SAM" id="SignalP"/>
    </source>
</evidence>
<evidence type="ECO:0000256" key="2">
    <source>
        <dbReference type="ARBA" id="ARBA00004613"/>
    </source>
</evidence>
<evidence type="ECO:0000256" key="7">
    <source>
        <dbReference type="ARBA" id="ARBA00022622"/>
    </source>
</evidence>
<dbReference type="AlphaFoldDB" id="A0A9Q8URI3"/>
<feature type="chain" id="PRO_5040206177" description="CFEM domain-containing protein" evidence="17">
    <location>
        <begin position="18"/>
        <end position="217"/>
    </location>
</feature>
<evidence type="ECO:0000256" key="16">
    <source>
        <dbReference type="SAM" id="MobiDB-lite"/>
    </source>
</evidence>
<feature type="compositionally biased region" description="Basic and acidic residues" evidence="16">
    <location>
        <begin position="182"/>
        <end position="210"/>
    </location>
</feature>
<feature type="region of interest" description="Disordered" evidence="16">
    <location>
        <begin position="130"/>
        <end position="217"/>
    </location>
</feature>
<comment type="subcellular location">
    <subcellularLocation>
        <location evidence="1">Cell membrane</location>
        <topology evidence="1">Lipid-anchor</topology>
        <topology evidence="1">GPI-anchor</topology>
    </subcellularLocation>
    <subcellularLocation>
        <location evidence="2">Secreted</location>
    </subcellularLocation>
</comment>
<keyword evidence="11" id="KW-0472">Membrane</keyword>
<dbReference type="Pfam" id="PF05730">
    <property type="entry name" value="CFEM"/>
    <property type="match status" value="1"/>
</dbReference>
<keyword evidence="5" id="KW-0964">Secreted</keyword>
<dbReference type="GO" id="GO:0005886">
    <property type="term" value="C:plasma membrane"/>
    <property type="evidence" value="ECO:0007669"/>
    <property type="project" value="UniProtKB-SubCell"/>
</dbReference>
<feature type="signal peptide" evidence="17">
    <location>
        <begin position="1"/>
        <end position="17"/>
    </location>
</feature>
<keyword evidence="7" id="KW-0336">GPI-anchor</keyword>
<keyword evidence="20" id="KW-1185">Reference proteome</keyword>
<evidence type="ECO:0000256" key="6">
    <source>
        <dbReference type="ARBA" id="ARBA00022617"/>
    </source>
</evidence>
<keyword evidence="13" id="KW-0325">Glycoprotein</keyword>
<evidence type="ECO:0000256" key="4">
    <source>
        <dbReference type="ARBA" id="ARBA00022475"/>
    </source>
</evidence>
<evidence type="ECO:0000313" key="20">
    <source>
        <dbReference type="Proteomes" id="UP000756132"/>
    </source>
</evidence>
<proteinExistence type="inferred from homology"/>
<dbReference type="OMA" id="KGPEQAN"/>
<evidence type="ECO:0000256" key="10">
    <source>
        <dbReference type="ARBA" id="ARBA00023004"/>
    </source>
</evidence>
<gene>
    <name evidence="19" type="ORF">CLAFUR5_10714</name>
</gene>
<feature type="compositionally biased region" description="Low complexity" evidence="16">
    <location>
        <begin position="130"/>
        <end position="168"/>
    </location>
</feature>
<keyword evidence="4" id="KW-1003">Cell membrane</keyword>
<dbReference type="GeneID" id="71990592"/>
<reference evidence="19" key="1">
    <citation type="submission" date="2021-12" db="EMBL/GenBank/DDBJ databases">
        <authorList>
            <person name="Zaccaron A."/>
            <person name="Stergiopoulos I."/>
        </authorList>
    </citation>
    <scope>NUCLEOTIDE SEQUENCE</scope>
    <source>
        <strain evidence="19">Race5_Kim</strain>
    </source>
</reference>
<dbReference type="InterPro" id="IPR008427">
    <property type="entry name" value="Extracellular_membr_CFEM_dom"/>
</dbReference>
<feature type="domain" description="CFEM" evidence="18">
    <location>
        <begin position="1"/>
        <end position="116"/>
    </location>
</feature>
<evidence type="ECO:0000256" key="12">
    <source>
        <dbReference type="ARBA" id="ARBA00023157"/>
    </source>
</evidence>
<evidence type="ECO:0000256" key="11">
    <source>
        <dbReference type="ARBA" id="ARBA00023136"/>
    </source>
</evidence>